<accession>Q94GX6</accession>
<dbReference type="EMBL" id="AC087192">
    <property type="protein sequence ID" value="AAK84455.1"/>
    <property type="molecule type" value="Genomic_DNA"/>
</dbReference>
<evidence type="ECO:0000313" key="2">
    <source>
        <dbReference type="Proteomes" id="UP000000763"/>
    </source>
</evidence>
<evidence type="ECO:0000313" key="1">
    <source>
        <dbReference type="EMBL" id="AAK84455.1"/>
    </source>
</evidence>
<reference evidence="2" key="2">
    <citation type="journal article" date="2008" name="Nucleic Acids Res.">
        <title>The rice annotation project database (RAP-DB): 2008 update.</title>
        <authorList>
            <consortium name="The rice annotation project (RAP)"/>
        </authorList>
    </citation>
    <scope>GENOME REANNOTATION</scope>
    <source>
        <strain evidence="2">cv. Nipponbare</strain>
    </source>
</reference>
<protein>
    <submittedName>
        <fullName evidence="1">Uncharacterized protein</fullName>
    </submittedName>
</protein>
<gene>
    <name evidence="1" type="primary">OSJNBa0005K07.10</name>
</gene>
<dbReference type="Proteomes" id="UP000000763">
    <property type="component" value="Chromosome 10"/>
</dbReference>
<reference evidence="2" key="1">
    <citation type="journal article" date="2005" name="Nature">
        <title>The map-based sequence of the rice genome.</title>
        <authorList>
            <consortium name="International rice genome sequencing project (IRGSP)"/>
            <person name="Matsumoto T."/>
            <person name="Wu J."/>
            <person name="Kanamori H."/>
            <person name="Katayose Y."/>
            <person name="Fujisawa M."/>
            <person name="Namiki N."/>
            <person name="Mizuno H."/>
            <person name="Yamamoto K."/>
            <person name="Antonio B.A."/>
            <person name="Baba T."/>
            <person name="Sakata K."/>
            <person name="Nagamura Y."/>
            <person name="Aoki H."/>
            <person name="Arikawa K."/>
            <person name="Arita K."/>
            <person name="Bito T."/>
            <person name="Chiden Y."/>
            <person name="Fujitsuka N."/>
            <person name="Fukunaka R."/>
            <person name="Hamada M."/>
            <person name="Harada C."/>
            <person name="Hayashi A."/>
            <person name="Hijishita S."/>
            <person name="Honda M."/>
            <person name="Hosokawa S."/>
            <person name="Ichikawa Y."/>
            <person name="Idonuma A."/>
            <person name="Iijima M."/>
            <person name="Ikeda M."/>
            <person name="Ikeno M."/>
            <person name="Ito K."/>
            <person name="Ito S."/>
            <person name="Ito T."/>
            <person name="Ito Y."/>
            <person name="Ito Y."/>
            <person name="Iwabuchi A."/>
            <person name="Kamiya K."/>
            <person name="Karasawa W."/>
            <person name="Kurita K."/>
            <person name="Katagiri S."/>
            <person name="Kikuta A."/>
            <person name="Kobayashi H."/>
            <person name="Kobayashi N."/>
            <person name="Machita K."/>
            <person name="Maehara T."/>
            <person name="Masukawa M."/>
            <person name="Mizubayashi T."/>
            <person name="Mukai Y."/>
            <person name="Nagasaki H."/>
            <person name="Nagata Y."/>
            <person name="Naito S."/>
            <person name="Nakashima M."/>
            <person name="Nakama Y."/>
            <person name="Nakamichi Y."/>
            <person name="Nakamura M."/>
            <person name="Meguro A."/>
            <person name="Negishi M."/>
            <person name="Ohta I."/>
            <person name="Ohta T."/>
            <person name="Okamoto M."/>
            <person name="Ono N."/>
            <person name="Saji S."/>
            <person name="Sakaguchi M."/>
            <person name="Sakai K."/>
            <person name="Shibata M."/>
            <person name="Shimokawa T."/>
            <person name="Song J."/>
            <person name="Takazaki Y."/>
            <person name="Terasawa K."/>
            <person name="Tsugane M."/>
            <person name="Tsuji K."/>
            <person name="Ueda S."/>
            <person name="Waki K."/>
            <person name="Yamagata H."/>
            <person name="Yamamoto M."/>
            <person name="Yamamoto S."/>
            <person name="Yamane H."/>
            <person name="Yoshiki S."/>
            <person name="Yoshihara R."/>
            <person name="Yukawa K."/>
            <person name="Zhong H."/>
            <person name="Yano M."/>
            <person name="Yuan Q."/>
            <person name="Ouyang S."/>
            <person name="Liu J."/>
            <person name="Jones K.M."/>
            <person name="Gansberger K."/>
            <person name="Moffat K."/>
            <person name="Hill J."/>
            <person name="Bera J."/>
            <person name="Fadrosh D."/>
            <person name="Jin S."/>
            <person name="Johri S."/>
            <person name="Kim M."/>
            <person name="Overton L."/>
            <person name="Reardon M."/>
            <person name="Tsitrin T."/>
            <person name="Vuong H."/>
            <person name="Weaver B."/>
            <person name="Ciecko A."/>
            <person name="Tallon L."/>
            <person name="Jackson J."/>
            <person name="Pai G."/>
            <person name="Aken S.V."/>
            <person name="Utterback T."/>
            <person name="Reidmuller S."/>
            <person name="Feldblyum T."/>
            <person name="Hsiao J."/>
            <person name="Zismann V."/>
            <person name="Iobst S."/>
            <person name="de Vazeille A.R."/>
            <person name="Buell C.R."/>
            <person name="Ying K."/>
            <person name="Li Y."/>
            <person name="Lu T."/>
            <person name="Huang Y."/>
            <person name="Zhao Q."/>
            <person name="Feng Q."/>
            <person name="Zhang L."/>
            <person name="Zhu J."/>
            <person name="Weng Q."/>
            <person name="Mu J."/>
            <person name="Lu Y."/>
            <person name="Fan D."/>
            <person name="Liu Y."/>
            <person name="Guan J."/>
            <person name="Zhang Y."/>
            <person name="Yu S."/>
            <person name="Liu X."/>
            <person name="Zhang Y."/>
            <person name="Hong G."/>
            <person name="Han B."/>
            <person name="Choisne N."/>
            <person name="Demange N."/>
            <person name="Orjeda G."/>
            <person name="Samain S."/>
            <person name="Cattolico L."/>
            <person name="Pelletier E."/>
            <person name="Couloux A."/>
            <person name="Segurens B."/>
            <person name="Wincker P."/>
            <person name="D'Hont A."/>
            <person name="Scarpelli C."/>
            <person name="Weissenbach J."/>
            <person name="Salanoubat M."/>
            <person name="Quetier F."/>
            <person name="Yu Y."/>
            <person name="Kim H.R."/>
            <person name="Rambo T."/>
            <person name="Currie J."/>
            <person name="Collura K."/>
            <person name="Luo M."/>
            <person name="Yang T."/>
            <person name="Ammiraju J.S.S."/>
            <person name="Engler F."/>
            <person name="Soderlund C."/>
            <person name="Wing R.A."/>
            <person name="Palmer L.E."/>
            <person name="de la Bastide M."/>
            <person name="Spiegel L."/>
            <person name="Nascimento L."/>
            <person name="Zutavern T."/>
            <person name="O'Shaughnessy A."/>
            <person name="Dike S."/>
            <person name="Dedhia N."/>
            <person name="Preston R."/>
            <person name="Balija V."/>
            <person name="McCombie W.R."/>
            <person name="Chow T."/>
            <person name="Chen H."/>
            <person name="Chung M."/>
            <person name="Chen C."/>
            <person name="Shaw J."/>
            <person name="Wu H."/>
            <person name="Hsiao K."/>
            <person name="Chao Y."/>
            <person name="Chu M."/>
            <person name="Cheng C."/>
            <person name="Hour A."/>
            <person name="Lee P."/>
            <person name="Lin S."/>
            <person name="Lin Y."/>
            <person name="Liou J."/>
            <person name="Liu S."/>
            <person name="Hsing Y."/>
            <person name="Raghuvanshi S."/>
            <person name="Mohanty A."/>
            <person name="Bharti A.K."/>
            <person name="Gaur A."/>
            <person name="Gupta V."/>
            <person name="Kumar D."/>
            <person name="Ravi V."/>
            <person name="Vij S."/>
            <person name="Kapur A."/>
            <person name="Khurana P."/>
            <person name="Khurana P."/>
            <person name="Khurana J.P."/>
            <person name="Tyagi A.K."/>
            <person name="Gaikwad K."/>
            <person name="Singh A."/>
            <person name="Dalal V."/>
            <person name="Srivastava S."/>
            <person name="Dixit A."/>
            <person name="Pal A.K."/>
            <person name="Ghazi I.A."/>
            <person name="Yadav M."/>
            <person name="Pandit A."/>
            <person name="Bhargava A."/>
            <person name="Sureshbabu K."/>
            <person name="Batra K."/>
            <person name="Sharma T.R."/>
            <person name="Mohapatra T."/>
            <person name="Singh N.K."/>
            <person name="Messing J."/>
            <person name="Nelson A.B."/>
            <person name="Fuks G."/>
            <person name="Kavchok S."/>
            <person name="Keizer G."/>
            <person name="Linton E."/>
            <person name="Llaca V."/>
            <person name="Song R."/>
            <person name="Tanyolac B."/>
            <person name="Young S."/>
            <person name="Ho-Il K."/>
            <person name="Hahn J.H."/>
            <person name="Sangsakoo G."/>
            <person name="Vanavichit A."/>
            <person name="de Mattos Luiz.A.T."/>
            <person name="Zimmer P.D."/>
            <person name="Malone G."/>
            <person name="Dellagostin O."/>
            <person name="de Oliveira A.C."/>
            <person name="Bevan M."/>
            <person name="Bancroft I."/>
            <person name="Minx P."/>
            <person name="Cordum H."/>
            <person name="Wilson R."/>
            <person name="Cheng Z."/>
            <person name="Jin W."/>
            <person name="Jiang J."/>
            <person name="Leong S.A."/>
            <person name="Iwama H."/>
            <person name="Gojobori T."/>
            <person name="Itoh T."/>
            <person name="Niimura Y."/>
            <person name="Fujii Y."/>
            <person name="Habara T."/>
            <person name="Sakai H."/>
            <person name="Sato Y."/>
            <person name="Wilson G."/>
            <person name="Kumar K."/>
            <person name="McCouch S."/>
            <person name="Juretic N."/>
            <person name="Hoen D."/>
            <person name="Wright S."/>
            <person name="Bruskiewich R."/>
            <person name="Bureau T."/>
            <person name="Miyao A."/>
            <person name="Hirochika H."/>
            <person name="Nishikawa T."/>
            <person name="Kadowaki K."/>
            <person name="Sugiura M."/>
            <person name="Burr B."/>
            <person name="Sasaki T."/>
        </authorList>
    </citation>
    <scope>NUCLEOTIDE SEQUENCE [LARGE SCALE GENOMIC DNA]</scope>
    <source>
        <strain evidence="2">cv. Nipponbare</strain>
    </source>
</reference>
<proteinExistence type="predicted"/>
<dbReference type="AlphaFoldDB" id="Q94GX6"/>
<sequence>MAAVAGLAAPGMERCREYDVPDTNFIFSTEIQQYGGIGGETFSGCGEFVTGGEGSYGSRNRCLPRQRRCGVHQEASTVALELFSGDHRDDQKE</sequence>
<organism evidence="1 2">
    <name type="scientific">Oryza sativa subsp. japonica</name>
    <name type="common">Rice</name>
    <dbReference type="NCBI Taxonomy" id="39947"/>
    <lineage>
        <taxon>Eukaryota</taxon>
        <taxon>Viridiplantae</taxon>
        <taxon>Streptophyta</taxon>
        <taxon>Embryophyta</taxon>
        <taxon>Tracheophyta</taxon>
        <taxon>Spermatophyta</taxon>
        <taxon>Magnoliopsida</taxon>
        <taxon>Liliopsida</taxon>
        <taxon>Poales</taxon>
        <taxon>Poaceae</taxon>
        <taxon>BOP clade</taxon>
        <taxon>Oryzoideae</taxon>
        <taxon>Oryzeae</taxon>
        <taxon>Oryzinae</taxon>
        <taxon>Oryza</taxon>
        <taxon>Oryza sativa</taxon>
    </lineage>
</organism>
<name>Q94GX6_ORYSJ</name>